<comment type="caution">
    <text evidence="1">The sequence shown here is derived from an EMBL/GenBank/DDBJ whole genome shotgun (WGS) entry which is preliminary data.</text>
</comment>
<reference evidence="1 2" key="1">
    <citation type="submission" date="2017-02" db="EMBL/GenBank/DDBJ databases">
        <title>Draft genome sequence of Moraxella lincolnii CCUG 9405T type strain.</title>
        <authorList>
            <person name="Salva-Serra F."/>
            <person name="Engstrom-Jakobsson H."/>
            <person name="Thorell K."/>
            <person name="Jaen-Luchoro D."/>
            <person name="Gonzales-Siles L."/>
            <person name="Karlsson R."/>
            <person name="Yazdan S."/>
            <person name="Boulund F."/>
            <person name="Johnning A."/>
            <person name="Engstrand L."/>
            <person name="Kristiansson E."/>
            <person name="Moore E."/>
        </authorList>
    </citation>
    <scope>NUCLEOTIDE SEQUENCE [LARGE SCALE GENOMIC DNA]</scope>
    <source>
        <strain evidence="1 2">CCUG 9405</strain>
    </source>
</reference>
<evidence type="ECO:0000313" key="1">
    <source>
        <dbReference type="EMBL" id="OOS22845.1"/>
    </source>
</evidence>
<dbReference type="AlphaFoldDB" id="A0A1T0CKI7"/>
<name>A0A1T0CKI7_9GAMM</name>
<gene>
    <name evidence="1" type="ORF">B0682_01175</name>
</gene>
<organism evidence="1 2">
    <name type="scientific">Lwoffella lincolnii</name>
    <dbReference type="NCBI Taxonomy" id="90241"/>
    <lineage>
        <taxon>Bacteria</taxon>
        <taxon>Pseudomonadati</taxon>
        <taxon>Pseudomonadota</taxon>
        <taxon>Gammaproteobacteria</taxon>
        <taxon>Moraxellales</taxon>
        <taxon>Moraxellaceae</taxon>
        <taxon>Lwoffella</taxon>
    </lineage>
</organism>
<dbReference type="Proteomes" id="UP000191094">
    <property type="component" value="Unassembled WGS sequence"/>
</dbReference>
<sequence>MNKINKRDMNKKTHDGNCQFAILANFLSVRIYVEKFYVERFYDCMMKSKISTQKYQHKNVSKCLQHNPLLSAGQIGTIC</sequence>
<dbReference type="EMBL" id="MUYT01000001">
    <property type="protein sequence ID" value="OOS22845.1"/>
    <property type="molecule type" value="Genomic_DNA"/>
</dbReference>
<evidence type="ECO:0000313" key="2">
    <source>
        <dbReference type="Proteomes" id="UP000191094"/>
    </source>
</evidence>
<protein>
    <submittedName>
        <fullName evidence="1">Uncharacterized protein</fullName>
    </submittedName>
</protein>
<proteinExistence type="predicted"/>
<accession>A0A1T0CKI7</accession>
<keyword evidence="2" id="KW-1185">Reference proteome</keyword>